<gene>
    <name evidence="1" type="ORF">Taro_053223</name>
</gene>
<evidence type="ECO:0000313" key="2">
    <source>
        <dbReference type="Proteomes" id="UP000652761"/>
    </source>
</evidence>
<organism evidence="1 2">
    <name type="scientific">Colocasia esculenta</name>
    <name type="common">Wild taro</name>
    <name type="synonym">Arum esculentum</name>
    <dbReference type="NCBI Taxonomy" id="4460"/>
    <lineage>
        <taxon>Eukaryota</taxon>
        <taxon>Viridiplantae</taxon>
        <taxon>Streptophyta</taxon>
        <taxon>Embryophyta</taxon>
        <taxon>Tracheophyta</taxon>
        <taxon>Spermatophyta</taxon>
        <taxon>Magnoliopsida</taxon>
        <taxon>Liliopsida</taxon>
        <taxon>Araceae</taxon>
        <taxon>Aroideae</taxon>
        <taxon>Colocasieae</taxon>
        <taxon>Colocasia</taxon>
    </lineage>
</organism>
<reference evidence="1" key="1">
    <citation type="submission" date="2017-07" db="EMBL/GenBank/DDBJ databases">
        <title>Taro Niue Genome Assembly and Annotation.</title>
        <authorList>
            <person name="Atibalentja N."/>
            <person name="Keating K."/>
            <person name="Fields C.J."/>
        </authorList>
    </citation>
    <scope>NUCLEOTIDE SEQUENCE</scope>
    <source>
        <strain evidence="1">Niue_2</strain>
        <tissue evidence="1">Leaf</tissue>
    </source>
</reference>
<dbReference type="Proteomes" id="UP000652761">
    <property type="component" value="Unassembled WGS sequence"/>
</dbReference>
<keyword evidence="2" id="KW-1185">Reference proteome</keyword>
<dbReference type="AlphaFoldDB" id="A0A843XMI4"/>
<proteinExistence type="predicted"/>
<sequence length="106" mass="11382">MARSLPPTGRHLNGNHIGVMDLVMELCMRGTSAREMSADVTIQLACKDDSVGFSQVASWSSHIGVVSCLKWAPRRAMFAAAATSLVFWIPNQDTSNESTLKADGDG</sequence>
<comment type="caution">
    <text evidence="1">The sequence shown here is derived from an EMBL/GenBank/DDBJ whole genome shotgun (WGS) entry which is preliminary data.</text>
</comment>
<evidence type="ECO:0000313" key="1">
    <source>
        <dbReference type="EMBL" id="MQM20207.1"/>
    </source>
</evidence>
<accession>A0A843XMI4</accession>
<name>A0A843XMI4_COLES</name>
<protein>
    <submittedName>
        <fullName evidence="1">Uncharacterized protein</fullName>
    </submittedName>
</protein>
<dbReference type="EMBL" id="NMUH01009583">
    <property type="protein sequence ID" value="MQM20207.1"/>
    <property type="molecule type" value="Genomic_DNA"/>
</dbReference>